<organism evidence="6 7">
    <name type="scientific">Callosobruchus maculatus</name>
    <name type="common">Southern cowpea weevil</name>
    <name type="synonym">Pulse bruchid</name>
    <dbReference type="NCBI Taxonomy" id="64391"/>
    <lineage>
        <taxon>Eukaryota</taxon>
        <taxon>Metazoa</taxon>
        <taxon>Ecdysozoa</taxon>
        <taxon>Arthropoda</taxon>
        <taxon>Hexapoda</taxon>
        <taxon>Insecta</taxon>
        <taxon>Pterygota</taxon>
        <taxon>Neoptera</taxon>
        <taxon>Endopterygota</taxon>
        <taxon>Coleoptera</taxon>
        <taxon>Polyphaga</taxon>
        <taxon>Cucujiformia</taxon>
        <taxon>Chrysomeloidea</taxon>
        <taxon>Chrysomelidae</taxon>
        <taxon>Bruchinae</taxon>
        <taxon>Bruchini</taxon>
        <taxon>Callosobruchus</taxon>
    </lineage>
</organism>
<feature type="non-terminal residue" evidence="6">
    <location>
        <position position="1"/>
    </location>
</feature>
<dbReference type="PANTHER" id="PTHR11552:SF158">
    <property type="entry name" value="GH23626P-RELATED"/>
    <property type="match status" value="1"/>
</dbReference>
<dbReference type="Gene3D" id="3.30.560.10">
    <property type="entry name" value="Glucose Oxidase, domain 3"/>
    <property type="match status" value="1"/>
</dbReference>
<proteinExistence type="inferred from homology"/>
<dbReference type="EMBL" id="CAACVG010013366">
    <property type="protein sequence ID" value="VEN61740.1"/>
    <property type="molecule type" value="Genomic_DNA"/>
</dbReference>
<comment type="similarity">
    <text evidence="1">Belongs to the GMC oxidoreductase family.</text>
</comment>
<reference evidence="6 7" key="1">
    <citation type="submission" date="2019-01" db="EMBL/GenBank/DDBJ databases">
        <authorList>
            <person name="Sayadi A."/>
        </authorList>
    </citation>
    <scope>NUCLEOTIDE SEQUENCE [LARGE SCALE GENOMIC DNA]</scope>
</reference>
<feature type="domain" description="Glucose-methanol-choline oxidoreductase N-terminal" evidence="4">
    <location>
        <begin position="10"/>
        <end position="241"/>
    </location>
</feature>
<dbReference type="SUPFAM" id="SSF54373">
    <property type="entry name" value="FAD-linked reductases, C-terminal domain"/>
    <property type="match status" value="1"/>
</dbReference>
<dbReference type="Gene3D" id="3.50.50.60">
    <property type="entry name" value="FAD/NAD(P)-binding domain"/>
    <property type="match status" value="1"/>
</dbReference>
<evidence type="ECO:0000256" key="3">
    <source>
        <dbReference type="SAM" id="MobiDB-lite"/>
    </source>
</evidence>
<keyword evidence="2" id="KW-0285">Flavoprotein</keyword>
<feature type="domain" description="Glucose-methanol-choline oxidoreductase C-terminal" evidence="5">
    <location>
        <begin position="382"/>
        <end position="522"/>
    </location>
</feature>
<dbReference type="GO" id="GO:0016614">
    <property type="term" value="F:oxidoreductase activity, acting on CH-OH group of donors"/>
    <property type="evidence" value="ECO:0007669"/>
    <property type="project" value="InterPro"/>
</dbReference>
<evidence type="ECO:0000256" key="1">
    <source>
        <dbReference type="ARBA" id="ARBA00010790"/>
    </source>
</evidence>
<gene>
    <name evidence="6" type="ORF">CALMAC_LOCUS19070</name>
</gene>
<protein>
    <recommendedName>
        <fullName evidence="8">Glucose-methanol-choline oxidoreductase N-terminal domain-containing protein</fullName>
    </recommendedName>
</protein>
<comment type="cofactor">
    <cofactor evidence="2">
        <name>FAD</name>
        <dbReference type="ChEBI" id="CHEBI:57692"/>
    </cofactor>
</comment>
<dbReference type="InterPro" id="IPR007867">
    <property type="entry name" value="GMC_OxRtase_C"/>
</dbReference>
<dbReference type="AlphaFoldDB" id="A0A653DNB6"/>
<keyword evidence="2" id="KW-0274">FAD</keyword>
<name>A0A653DNB6_CALMS</name>
<sequence length="536" mass="59403">WTNLRGSRLGNVDRSCRLPTGKGPGGGTLLSELVYSRGDPQIYDKWATMVQDPSWAFENVLPYFKKSENYTGSKDDAFIEEDYHGFAGYLEVTNFEELYPLSEIFLAGNDDLGVKYTDYNGREQIGSTILQINTKNGKRYDQYSAFIKPIKNERENLRISKGSYVIKIEFNSTRHATGVLFTKNNKTYRARVNNEVILSAGVIASPQLLMVSGIGPQDHLKEHGIEVLENLEVGSTFRDHLMTQVFFSSNLSAISNASQSEQIKEYLTRHTGILTAPNPIDVIGVYAGPAHTQHSPAHTGHSPAHTQHSSAHTQHSPAHTQHSSSYTPNSPAYPAVQLSVSQGGASPMTKKLLNWDDQMFQELYGRKVENAFTLVSLLLHSRSTGTVRLKSSSPYDYPLIDGKYLSDPEGLDIETLYGGIQIALRLVETPAFQWINASLAVPQIPPCEHLQSLSKDFWYCYIRQTAKSAFHPMGTCPMGVHDKAVVNSHFKVFGVKGLRVADASVFPFALSGQPTAVCTMMGEKLADIIKKKYGNT</sequence>
<evidence type="ECO:0000256" key="2">
    <source>
        <dbReference type="PIRSR" id="PIRSR000137-2"/>
    </source>
</evidence>
<keyword evidence="7" id="KW-1185">Reference proteome</keyword>
<dbReference type="Pfam" id="PF00732">
    <property type="entry name" value="GMC_oxred_N"/>
    <property type="match status" value="1"/>
</dbReference>
<feature type="compositionally biased region" description="Low complexity" evidence="3">
    <location>
        <begin position="304"/>
        <end position="320"/>
    </location>
</feature>
<evidence type="ECO:0000259" key="5">
    <source>
        <dbReference type="Pfam" id="PF05199"/>
    </source>
</evidence>
<dbReference type="Pfam" id="PF05199">
    <property type="entry name" value="GMC_oxred_C"/>
    <property type="match status" value="1"/>
</dbReference>
<dbReference type="Proteomes" id="UP000410492">
    <property type="component" value="Unassembled WGS sequence"/>
</dbReference>
<evidence type="ECO:0008006" key="8">
    <source>
        <dbReference type="Google" id="ProtNLM"/>
    </source>
</evidence>
<feature type="binding site" evidence="2">
    <location>
        <position position="165"/>
    </location>
    <ligand>
        <name>FAD</name>
        <dbReference type="ChEBI" id="CHEBI:57692"/>
    </ligand>
</feature>
<dbReference type="GO" id="GO:0050660">
    <property type="term" value="F:flavin adenine dinucleotide binding"/>
    <property type="evidence" value="ECO:0007669"/>
    <property type="project" value="InterPro"/>
</dbReference>
<accession>A0A653DNB6</accession>
<dbReference type="InterPro" id="IPR012132">
    <property type="entry name" value="GMC_OxRdtase"/>
</dbReference>
<feature type="region of interest" description="Disordered" evidence="3">
    <location>
        <begin position="290"/>
        <end position="333"/>
    </location>
</feature>
<evidence type="ECO:0000313" key="6">
    <source>
        <dbReference type="EMBL" id="VEN61740.1"/>
    </source>
</evidence>
<evidence type="ECO:0000313" key="7">
    <source>
        <dbReference type="Proteomes" id="UP000410492"/>
    </source>
</evidence>
<evidence type="ECO:0000259" key="4">
    <source>
        <dbReference type="Pfam" id="PF00732"/>
    </source>
</evidence>
<dbReference type="PIRSF" id="PIRSF000137">
    <property type="entry name" value="Alcohol_oxidase"/>
    <property type="match status" value="1"/>
</dbReference>
<dbReference type="OrthoDB" id="269227at2759"/>
<dbReference type="SUPFAM" id="SSF51905">
    <property type="entry name" value="FAD/NAD(P)-binding domain"/>
    <property type="match status" value="1"/>
</dbReference>
<dbReference type="InterPro" id="IPR000172">
    <property type="entry name" value="GMC_OxRdtase_N"/>
</dbReference>
<dbReference type="PANTHER" id="PTHR11552">
    <property type="entry name" value="GLUCOSE-METHANOL-CHOLINE GMC OXIDOREDUCTASE"/>
    <property type="match status" value="1"/>
</dbReference>
<dbReference type="InterPro" id="IPR036188">
    <property type="entry name" value="FAD/NAD-bd_sf"/>
</dbReference>
<feature type="compositionally biased region" description="Polar residues" evidence="3">
    <location>
        <begin position="321"/>
        <end position="330"/>
    </location>
</feature>